<dbReference type="SMART" id="SM00710">
    <property type="entry name" value="PbH1"/>
    <property type="match status" value="6"/>
</dbReference>
<organism evidence="3 4">
    <name type="scientific">Cohnella soli</name>
    <dbReference type="NCBI Taxonomy" id="425005"/>
    <lineage>
        <taxon>Bacteria</taxon>
        <taxon>Bacillati</taxon>
        <taxon>Bacillota</taxon>
        <taxon>Bacilli</taxon>
        <taxon>Bacillales</taxon>
        <taxon>Paenibacillaceae</taxon>
        <taxon>Cohnella</taxon>
    </lineage>
</organism>
<sequence length="446" mass="48142">MPIWNVKQFGAAGDGAADDTAAFRSACEAAAGGGTVYIPTGNYRITGPVAVRHDHTSLTGDGMNSRVVYEYEQRPDDGDSEASLFVFREGISGIAVRELKCEYKGSFFGQPGQSYAGKVSALRFSQCFDVVAERLEICGFNDSAVKIATGDERKYAARFKVTRCHLHHNRVAGVLFGYVDGISIMDNDLNDNGSPLDGGTGYGCAGSSLELPLNVQVVANRANGNYRKGIDLHAGVGAVIADNICHGNRLYGIYAEGRKTGNATIRGNIVSGMNRDALDIGEPYTWIMGIDFGPYADEPATEGHYNFIVEGNQILNFGLGEGDAYPFNCYYNMARGNILIRNNIVTGGQITRLVRMNAIAEEDAEARVQLDISGNLVSVVSCSKEMFDLPRIDRLNMTGNQISVEEERPAGVPIIRSEPLGRLLAEGRARVSGNFMNGRLAAFEKG</sequence>
<evidence type="ECO:0000313" key="3">
    <source>
        <dbReference type="EMBL" id="MFC5402774.1"/>
    </source>
</evidence>
<evidence type="ECO:0000259" key="1">
    <source>
        <dbReference type="Pfam" id="PF12708"/>
    </source>
</evidence>
<dbReference type="InterPro" id="IPR024535">
    <property type="entry name" value="RHGA/B-epi-like_pectate_lyase"/>
</dbReference>
<evidence type="ECO:0000313" key="4">
    <source>
        <dbReference type="Proteomes" id="UP001596113"/>
    </source>
</evidence>
<dbReference type="Gene3D" id="2.160.20.10">
    <property type="entry name" value="Single-stranded right-handed beta-helix, Pectin lyase-like"/>
    <property type="match status" value="1"/>
</dbReference>
<evidence type="ECO:0000259" key="2">
    <source>
        <dbReference type="Pfam" id="PF13229"/>
    </source>
</evidence>
<name>A0ABW0HNE1_9BACL</name>
<comment type="caution">
    <text evidence="3">The sequence shown here is derived from an EMBL/GenBank/DDBJ whole genome shotgun (WGS) entry which is preliminary data.</text>
</comment>
<protein>
    <submittedName>
        <fullName evidence="3">Right-handed parallel beta-helix repeat-containing protein</fullName>
    </submittedName>
</protein>
<dbReference type="RefSeq" id="WP_378131542.1">
    <property type="nucleotide sequence ID" value="NZ_JBHSMI010000015.1"/>
</dbReference>
<proteinExistence type="predicted"/>
<dbReference type="InterPro" id="IPR012334">
    <property type="entry name" value="Pectin_lyas_fold"/>
</dbReference>
<reference evidence="4" key="1">
    <citation type="journal article" date="2019" name="Int. J. Syst. Evol. Microbiol.">
        <title>The Global Catalogue of Microorganisms (GCM) 10K type strain sequencing project: providing services to taxonomists for standard genome sequencing and annotation.</title>
        <authorList>
            <consortium name="The Broad Institute Genomics Platform"/>
            <consortium name="The Broad Institute Genome Sequencing Center for Infectious Disease"/>
            <person name="Wu L."/>
            <person name="Ma J."/>
        </authorList>
    </citation>
    <scope>NUCLEOTIDE SEQUENCE [LARGE SCALE GENOMIC DNA]</scope>
    <source>
        <strain evidence="4">CGMCC 1.18575</strain>
    </source>
</reference>
<feature type="domain" description="Rhamnogalacturonase A/B/Epimerase-like pectate lyase" evidence="1">
    <location>
        <begin position="4"/>
        <end position="67"/>
    </location>
</feature>
<dbReference type="Proteomes" id="UP001596113">
    <property type="component" value="Unassembled WGS sequence"/>
</dbReference>
<dbReference type="Pfam" id="PF13229">
    <property type="entry name" value="Beta_helix"/>
    <property type="match status" value="1"/>
</dbReference>
<dbReference type="Pfam" id="PF12708">
    <property type="entry name" value="Pect-lyase_RHGA_epim"/>
    <property type="match status" value="1"/>
</dbReference>
<accession>A0ABW0HNE1</accession>
<keyword evidence="4" id="KW-1185">Reference proteome</keyword>
<dbReference type="EMBL" id="JBHSMI010000015">
    <property type="protein sequence ID" value="MFC5402774.1"/>
    <property type="molecule type" value="Genomic_DNA"/>
</dbReference>
<dbReference type="SUPFAM" id="SSF51126">
    <property type="entry name" value="Pectin lyase-like"/>
    <property type="match status" value="1"/>
</dbReference>
<dbReference type="InterPro" id="IPR039448">
    <property type="entry name" value="Beta_helix"/>
</dbReference>
<dbReference type="InterPro" id="IPR011050">
    <property type="entry name" value="Pectin_lyase_fold/virulence"/>
</dbReference>
<gene>
    <name evidence="3" type="ORF">ACFPOF_08475</name>
</gene>
<feature type="domain" description="Right handed beta helix" evidence="2">
    <location>
        <begin position="149"/>
        <end position="269"/>
    </location>
</feature>
<dbReference type="InterPro" id="IPR006626">
    <property type="entry name" value="PbH1"/>
</dbReference>